<organism evidence="5 6">
    <name type="scientific">Streptomyces kaempferi</name>
    <dbReference type="NCBI Taxonomy" id="333725"/>
    <lineage>
        <taxon>Bacteria</taxon>
        <taxon>Bacillati</taxon>
        <taxon>Actinomycetota</taxon>
        <taxon>Actinomycetes</taxon>
        <taxon>Kitasatosporales</taxon>
        <taxon>Streptomycetaceae</taxon>
        <taxon>Streptomyces</taxon>
    </lineage>
</organism>
<evidence type="ECO:0000313" key="5">
    <source>
        <dbReference type="EMBL" id="MFD1310388.1"/>
    </source>
</evidence>
<dbReference type="InterPro" id="IPR037099">
    <property type="entry name" value="Fum_R/Succ_DH_flav-like_C_sf"/>
</dbReference>
<dbReference type="Pfam" id="PF02910">
    <property type="entry name" value="Succ_DH_flav_C"/>
    <property type="match status" value="1"/>
</dbReference>
<dbReference type="PANTHER" id="PTHR11632">
    <property type="entry name" value="SUCCINATE DEHYDROGENASE 2 FLAVOPROTEIN SUBUNIT"/>
    <property type="match status" value="1"/>
</dbReference>
<gene>
    <name evidence="5" type="ORF">ACFQ5X_31650</name>
</gene>
<keyword evidence="6" id="KW-1185">Reference proteome</keyword>
<keyword evidence="1" id="KW-0285">Flavoprotein</keyword>
<dbReference type="PRINTS" id="PR00368">
    <property type="entry name" value="FADPNR"/>
</dbReference>
<keyword evidence="2" id="KW-0560">Oxidoreductase</keyword>
<dbReference type="PIRSF" id="PIRSF000171">
    <property type="entry name" value="SDHA_APRA_LASPO"/>
    <property type="match status" value="1"/>
</dbReference>
<dbReference type="Proteomes" id="UP001597058">
    <property type="component" value="Unassembled WGS sequence"/>
</dbReference>
<evidence type="ECO:0000259" key="4">
    <source>
        <dbReference type="Pfam" id="PF02910"/>
    </source>
</evidence>
<dbReference type="Pfam" id="PF00890">
    <property type="entry name" value="FAD_binding_2"/>
    <property type="match status" value="1"/>
</dbReference>
<evidence type="ECO:0000313" key="6">
    <source>
        <dbReference type="Proteomes" id="UP001597058"/>
    </source>
</evidence>
<dbReference type="SUPFAM" id="SSF46977">
    <property type="entry name" value="Succinate dehydrogenase/fumarate reductase flavoprotein C-terminal domain"/>
    <property type="match status" value="1"/>
</dbReference>
<dbReference type="InterPro" id="IPR003953">
    <property type="entry name" value="FAD-dep_OxRdtase_2_FAD-bd"/>
</dbReference>
<protein>
    <submittedName>
        <fullName evidence="5">FAD-binding protein</fullName>
    </submittedName>
</protein>
<dbReference type="InterPro" id="IPR015939">
    <property type="entry name" value="Fum_Rdtase/Succ_DH_flav-like_C"/>
</dbReference>
<dbReference type="Gene3D" id="3.90.700.10">
    <property type="entry name" value="Succinate dehydrogenase/fumarate reductase flavoprotein, catalytic domain"/>
    <property type="match status" value="1"/>
</dbReference>
<evidence type="ECO:0000256" key="2">
    <source>
        <dbReference type="ARBA" id="ARBA00023002"/>
    </source>
</evidence>
<evidence type="ECO:0000256" key="1">
    <source>
        <dbReference type="ARBA" id="ARBA00022630"/>
    </source>
</evidence>
<dbReference type="EMBL" id="JBHTMM010000052">
    <property type="protein sequence ID" value="MFD1310388.1"/>
    <property type="molecule type" value="Genomic_DNA"/>
</dbReference>
<dbReference type="Gene3D" id="1.20.58.100">
    <property type="entry name" value="Fumarate reductase/succinate dehydrogenase flavoprotein-like, C-terminal domain"/>
    <property type="match status" value="1"/>
</dbReference>
<dbReference type="InterPro" id="IPR036188">
    <property type="entry name" value="FAD/NAD-bd_sf"/>
</dbReference>
<accession>A0ABW3XLM7</accession>
<feature type="domain" description="Fumarate reductase/succinate dehydrogenase flavoprotein-like C-terminal" evidence="4">
    <location>
        <begin position="453"/>
        <end position="540"/>
    </location>
</feature>
<dbReference type="PRINTS" id="PR00411">
    <property type="entry name" value="PNDRDTASEI"/>
</dbReference>
<dbReference type="InterPro" id="IPR030664">
    <property type="entry name" value="SdhA/FrdA/AprA"/>
</dbReference>
<dbReference type="RefSeq" id="WP_381329616.1">
    <property type="nucleotide sequence ID" value="NZ_JBHTMM010000052.1"/>
</dbReference>
<dbReference type="SUPFAM" id="SSF51905">
    <property type="entry name" value="FAD/NAD(P)-binding domain"/>
    <property type="match status" value="1"/>
</dbReference>
<dbReference type="Gene3D" id="3.50.50.60">
    <property type="entry name" value="FAD/NAD(P)-binding domain"/>
    <property type="match status" value="1"/>
</dbReference>
<evidence type="ECO:0000259" key="3">
    <source>
        <dbReference type="Pfam" id="PF00890"/>
    </source>
</evidence>
<reference evidence="6" key="1">
    <citation type="journal article" date="2019" name="Int. J. Syst. Evol. Microbiol.">
        <title>The Global Catalogue of Microorganisms (GCM) 10K type strain sequencing project: providing services to taxonomists for standard genome sequencing and annotation.</title>
        <authorList>
            <consortium name="The Broad Institute Genomics Platform"/>
            <consortium name="The Broad Institute Genome Sequencing Center for Infectious Disease"/>
            <person name="Wu L."/>
            <person name="Ma J."/>
        </authorList>
    </citation>
    <scope>NUCLEOTIDE SEQUENCE [LARGE SCALE GENOMIC DNA]</scope>
    <source>
        <strain evidence="6">CGMCC 4.7020</strain>
    </source>
</reference>
<dbReference type="SUPFAM" id="SSF56425">
    <property type="entry name" value="Succinate dehydrogenase/fumarate reductase flavoprotein, catalytic domain"/>
    <property type="match status" value="1"/>
</dbReference>
<dbReference type="InterPro" id="IPR027477">
    <property type="entry name" value="Succ_DH/fumarate_Rdtase_cat_sf"/>
</dbReference>
<proteinExistence type="predicted"/>
<dbReference type="PANTHER" id="PTHR11632:SF51">
    <property type="entry name" value="SUCCINATE DEHYDROGENASE [UBIQUINONE] FLAVOPROTEIN SUBUNIT, MITOCHONDRIAL"/>
    <property type="match status" value="1"/>
</dbReference>
<feature type="domain" description="FAD-dependent oxidoreductase 2 FAD-binding" evidence="3">
    <location>
        <begin position="12"/>
        <end position="397"/>
    </location>
</feature>
<sequence length="594" mass="64226">MSSLGHQLATSVLVVGAGGSGLQAAIEVAEAGVAVIAVAKGAADDVHTVDVHTVMAYGGSDRAPAAADVGDMWEQHAADTLWEGRLLADPRTAQIVARCAAQGFHDAGRYGTRLDRRGHGGPAERGFGDQTYRRSVFADERTGPEVRRALRERVRQLAIPVLPSVYVTRLLVDDGTVFGAYGFDVVDGSRYLVHADSVILAAGGHTRIWQRASSRRDENTGDAFRLAVEAGARLRDPELVQFHPFGLIRPESAAGMLVSEAARDEGGVLLNNLGERFMTRYDAERMELCSRDTVTSASYTEIKEGRGTRPGGVWLDLSHLPRETVLSRLPRVHQTLWDLQMLDITRDPIEVAPTAQYAMGGVWVRPEDHGTDVNGLFVIGEAASGLHGASRLEENSLIELLVYGRIAGRAAAEYSAGLSALRRSPAAVRAAEADVDRLLAADGDQDVRALLRSVRHLMTERAGVVRDEMGLAAGLVELDEIEARMGDMGVHIDIGGFPDLAYAYTLRSAVLAARATLECALERRETRGCHNRSDYPDADPDLTVNLVWSPTTGVRREPVPPIPTAIAELMHGVSADVRSLEREPARRAPLSERD</sequence>
<comment type="caution">
    <text evidence="5">The sequence shown here is derived from an EMBL/GenBank/DDBJ whole genome shotgun (WGS) entry which is preliminary data.</text>
</comment>
<name>A0ABW3XLM7_9ACTN</name>